<comment type="function">
    <text evidence="1">General (non sugar-specific) component of the phosphoenolpyruvate-dependent sugar phosphotransferase system (sugar PTS). This major carbohydrate active-transport system catalyzes the phosphorylation of incoming sugar substrates concomitantly with their translocation across the cell membrane. The phosphoryl group from phosphoenolpyruvate (PEP) is transferred to the phosphoryl carrier protein HPr by enzyme I. Phospho-HPr then transfers it to the PTS EIIA domain.</text>
</comment>
<name>A0ABP7Y008_9ACTN</name>
<keyword evidence="8" id="KW-1185">Reference proteome</keyword>
<evidence type="ECO:0000313" key="8">
    <source>
        <dbReference type="Proteomes" id="UP001500266"/>
    </source>
</evidence>
<dbReference type="InterPro" id="IPR000032">
    <property type="entry name" value="HPr-like"/>
</dbReference>
<evidence type="ECO:0000256" key="1">
    <source>
        <dbReference type="ARBA" id="ARBA00003681"/>
    </source>
</evidence>
<sequence>MSQRNVKIEAKVGLHARPAALFVQTAAKADFDVTVAKPGGEPVNAKSILAVLGLDARHGQEVIIRAEGEGAEELLDTLEALLKQPEPESA</sequence>
<dbReference type="NCBIfam" id="TIGR01003">
    <property type="entry name" value="PTS_HPr_family"/>
    <property type="match status" value="1"/>
</dbReference>
<evidence type="ECO:0000256" key="5">
    <source>
        <dbReference type="ARBA" id="ARBA00022683"/>
    </source>
</evidence>
<comment type="caution">
    <text evidence="7">The sequence shown here is derived from an EMBL/GenBank/DDBJ whole genome shotgun (WGS) entry which is preliminary data.</text>
</comment>
<dbReference type="PROSITE" id="PS00589">
    <property type="entry name" value="PTS_HPR_SER"/>
    <property type="match status" value="1"/>
</dbReference>
<dbReference type="Pfam" id="PF00381">
    <property type="entry name" value="PTS-HPr"/>
    <property type="match status" value="1"/>
</dbReference>
<gene>
    <name evidence="7" type="ORF">GCM10022416_04430</name>
</gene>
<dbReference type="EMBL" id="BAABDO010000004">
    <property type="protein sequence ID" value="GAA4128618.1"/>
    <property type="molecule type" value="Genomic_DNA"/>
</dbReference>
<keyword evidence="4" id="KW-0963">Cytoplasm</keyword>
<dbReference type="InterPro" id="IPR035895">
    <property type="entry name" value="HPr-like_sf"/>
</dbReference>
<keyword evidence="5" id="KW-0598">Phosphotransferase system</keyword>
<dbReference type="InterPro" id="IPR001020">
    <property type="entry name" value="PTS_HPr_His_P_site"/>
</dbReference>
<evidence type="ECO:0000256" key="2">
    <source>
        <dbReference type="ARBA" id="ARBA00004496"/>
    </source>
</evidence>
<dbReference type="Gene3D" id="3.30.1340.10">
    <property type="entry name" value="HPr-like"/>
    <property type="match status" value="1"/>
</dbReference>
<dbReference type="PRINTS" id="PR00107">
    <property type="entry name" value="PHOSPHOCPHPR"/>
</dbReference>
<feature type="domain" description="HPr" evidence="6">
    <location>
        <begin position="1"/>
        <end position="89"/>
    </location>
</feature>
<dbReference type="CDD" id="cd00367">
    <property type="entry name" value="PTS-HPr_like"/>
    <property type="match status" value="1"/>
</dbReference>
<protein>
    <recommendedName>
        <fullName evidence="3">Phosphocarrier protein HPr</fullName>
    </recommendedName>
</protein>
<dbReference type="InterPro" id="IPR050399">
    <property type="entry name" value="HPr"/>
</dbReference>
<dbReference type="RefSeq" id="WP_345016848.1">
    <property type="nucleotide sequence ID" value="NZ_BAABDO010000004.1"/>
</dbReference>
<accession>A0ABP7Y008</accession>
<evidence type="ECO:0000313" key="7">
    <source>
        <dbReference type="EMBL" id="GAA4128618.1"/>
    </source>
</evidence>
<dbReference type="Proteomes" id="UP001500266">
    <property type="component" value="Unassembled WGS sequence"/>
</dbReference>
<evidence type="ECO:0000256" key="3">
    <source>
        <dbReference type="ARBA" id="ARBA00020422"/>
    </source>
</evidence>
<evidence type="ECO:0000256" key="4">
    <source>
        <dbReference type="ARBA" id="ARBA00022490"/>
    </source>
</evidence>
<proteinExistence type="predicted"/>
<reference evidence="8" key="1">
    <citation type="journal article" date="2019" name="Int. J. Syst. Evol. Microbiol.">
        <title>The Global Catalogue of Microorganisms (GCM) 10K type strain sequencing project: providing services to taxonomists for standard genome sequencing and annotation.</title>
        <authorList>
            <consortium name="The Broad Institute Genomics Platform"/>
            <consortium name="The Broad Institute Genome Sequencing Center for Infectious Disease"/>
            <person name="Wu L."/>
            <person name="Ma J."/>
        </authorList>
    </citation>
    <scope>NUCLEOTIDE SEQUENCE [LARGE SCALE GENOMIC DNA]</scope>
    <source>
        <strain evidence="8">JCM 17316</strain>
    </source>
</reference>
<dbReference type="PROSITE" id="PS51350">
    <property type="entry name" value="PTS_HPR_DOM"/>
    <property type="match status" value="1"/>
</dbReference>
<dbReference type="PROSITE" id="PS00369">
    <property type="entry name" value="PTS_HPR_HIS"/>
    <property type="match status" value="1"/>
</dbReference>
<dbReference type="InterPro" id="IPR002114">
    <property type="entry name" value="PTS_HPr_Ser_P_site"/>
</dbReference>
<comment type="subcellular location">
    <subcellularLocation>
        <location evidence="2">Cytoplasm</location>
    </subcellularLocation>
</comment>
<dbReference type="SUPFAM" id="SSF55594">
    <property type="entry name" value="HPr-like"/>
    <property type="match status" value="1"/>
</dbReference>
<organism evidence="7 8">
    <name type="scientific">Actinomadura keratinilytica</name>
    <dbReference type="NCBI Taxonomy" id="547461"/>
    <lineage>
        <taxon>Bacteria</taxon>
        <taxon>Bacillati</taxon>
        <taxon>Actinomycetota</taxon>
        <taxon>Actinomycetes</taxon>
        <taxon>Streptosporangiales</taxon>
        <taxon>Thermomonosporaceae</taxon>
        <taxon>Actinomadura</taxon>
    </lineage>
</organism>
<evidence type="ECO:0000259" key="6">
    <source>
        <dbReference type="PROSITE" id="PS51350"/>
    </source>
</evidence>
<dbReference type="PANTHER" id="PTHR33705">
    <property type="entry name" value="PHOSPHOCARRIER PROTEIN HPR"/>
    <property type="match status" value="1"/>
</dbReference>
<dbReference type="PANTHER" id="PTHR33705:SF2">
    <property type="entry name" value="PHOSPHOCARRIER PROTEIN NPR"/>
    <property type="match status" value="1"/>
</dbReference>